<proteinExistence type="predicted"/>
<evidence type="ECO:0000313" key="1">
    <source>
        <dbReference type="EMBL" id="MPN53608.1"/>
    </source>
</evidence>
<dbReference type="InterPro" id="IPR020018">
    <property type="entry name" value="Motility-assoc_lipoprot_GldH"/>
</dbReference>
<evidence type="ECO:0008006" key="2">
    <source>
        <dbReference type="Google" id="ProtNLM"/>
    </source>
</evidence>
<organism evidence="1">
    <name type="scientific">bioreactor metagenome</name>
    <dbReference type="NCBI Taxonomy" id="1076179"/>
    <lineage>
        <taxon>unclassified sequences</taxon>
        <taxon>metagenomes</taxon>
        <taxon>ecological metagenomes</taxon>
    </lineage>
</organism>
<name>A0A645IQG1_9ZZZZ</name>
<dbReference type="EMBL" id="VSSQ01120902">
    <property type="protein sequence ID" value="MPN53608.1"/>
    <property type="molecule type" value="Genomic_DNA"/>
</dbReference>
<dbReference type="Pfam" id="PF14109">
    <property type="entry name" value="GldH_lipo"/>
    <property type="match status" value="1"/>
</dbReference>
<accession>A0A645IQG1</accession>
<gene>
    <name evidence="1" type="ORF">SDC9_201272</name>
</gene>
<protein>
    <recommendedName>
        <fullName evidence="2">Gliding motility lipoprotein GldH</fullName>
    </recommendedName>
</protein>
<sequence length="112" mass="12839">MTAFGIRYDVTVELATNRSYPYRDLWLLIDQNLTDSLVCTDTIRCLLADTHGKWLGSSAGGLNQLSLPYRTFITRDSVTNYRLTIRQGMKDELLRGVEKVGIKMVEHNRSNR</sequence>
<dbReference type="AlphaFoldDB" id="A0A645IQG1"/>
<reference evidence="1" key="1">
    <citation type="submission" date="2019-08" db="EMBL/GenBank/DDBJ databases">
        <authorList>
            <person name="Kucharzyk K."/>
            <person name="Murdoch R.W."/>
            <person name="Higgins S."/>
            <person name="Loffler F."/>
        </authorList>
    </citation>
    <scope>NUCLEOTIDE SEQUENCE</scope>
</reference>
<comment type="caution">
    <text evidence="1">The sequence shown here is derived from an EMBL/GenBank/DDBJ whole genome shotgun (WGS) entry which is preliminary data.</text>
</comment>